<accession>A0ABT9CAJ9</accession>
<evidence type="ECO:0000313" key="3">
    <source>
        <dbReference type="Proteomes" id="UP001240171"/>
    </source>
</evidence>
<evidence type="ECO:0000256" key="1">
    <source>
        <dbReference type="ARBA" id="ARBA00005564"/>
    </source>
</evidence>
<proteinExistence type="inferred from homology"/>
<dbReference type="PANTHER" id="PTHR30344">
    <property type="entry name" value="6-PHOSPHOGLUCONOLACTONASE-RELATED"/>
    <property type="match status" value="1"/>
</dbReference>
<comment type="similarity">
    <text evidence="1">Belongs to the cycloisomerase 2 family.</text>
</comment>
<dbReference type="Gene3D" id="2.130.10.10">
    <property type="entry name" value="YVTN repeat-like/Quinoprotein amine dehydrogenase"/>
    <property type="match status" value="1"/>
</dbReference>
<reference evidence="2 3" key="1">
    <citation type="submission" date="2023-07" db="EMBL/GenBank/DDBJ databases">
        <title>Paenibacillus sp. JX-17 nov. isolated from soil.</title>
        <authorList>
            <person name="Wan Y."/>
            <person name="Liu B."/>
        </authorList>
    </citation>
    <scope>NUCLEOTIDE SEQUENCE [LARGE SCALE GENOMIC DNA]</scope>
    <source>
        <strain evidence="2 3">JX-17</strain>
    </source>
</reference>
<dbReference type="InterPro" id="IPR011048">
    <property type="entry name" value="Haem_d1_sf"/>
</dbReference>
<dbReference type="EC" id="3.1.1.-" evidence="2"/>
<evidence type="ECO:0000313" key="2">
    <source>
        <dbReference type="EMBL" id="MDO7905679.1"/>
    </source>
</evidence>
<dbReference type="EMBL" id="JAUQTB010000002">
    <property type="protein sequence ID" value="MDO7905679.1"/>
    <property type="molecule type" value="Genomic_DNA"/>
</dbReference>
<keyword evidence="2" id="KW-0378">Hydrolase</keyword>
<protein>
    <submittedName>
        <fullName evidence="2">Lactonase family protein</fullName>
        <ecNumber evidence="2">3.1.1.-</ecNumber>
    </submittedName>
</protein>
<keyword evidence="3" id="KW-1185">Reference proteome</keyword>
<dbReference type="GO" id="GO:0016787">
    <property type="term" value="F:hydrolase activity"/>
    <property type="evidence" value="ECO:0007669"/>
    <property type="project" value="UniProtKB-KW"/>
</dbReference>
<dbReference type="Proteomes" id="UP001240171">
    <property type="component" value="Unassembled WGS sequence"/>
</dbReference>
<dbReference type="RefSeq" id="WP_305022883.1">
    <property type="nucleotide sequence ID" value="NZ_JAUQTB010000002.1"/>
</dbReference>
<dbReference type="SUPFAM" id="SSF51004">
    <property type="entry name" value="C-terminal (heme d1) domain of cytochrome cd1-nitrite reductase"/>
    <property type="match status" value="1"/>
</dbReference>
<dbReference type="PANTHER" id="PTHR30344:SF1">
    <property type="entry name" value="6-PHOSPHOGLUCONOLACTONASE"/>
    <property type="match status" value="1"/>
</dbReference>
<dbReference type="InterPro" id="IPR050282">
    <property type="entry name" value="Cycloisomerase_2"/>
</dbReference>
<dbReference type="InterPro" id="IPR015943">
    <property type="entry name" value="WD40/YVTN_repeat-like_dom_sf"/>
</dbReference>
<organism evidence="2 3">
    <name type="scientific">Paenibacillus lacisoli</name>
    <dbReference type="NCBI Taxonomy" id="3064525"/>
    <lineage>
        <taxon>Bacteria</taxon>
        <taxon>Bacillati</taxon>
        <taxon>Bacillota</taxon>
        <taxon>Bacilli</taxon>
        <taxon>Bacillales</taxon>
        <taxon>Paenibacillaceae</taxon>
        <taxon>Paenibacillus</taxon>
    </lineage>
</organism>
<gene>
    <name evidence="2" type="ORF">Q5741_04540</name>
</gene>
<dbReference type="InterPro" id="IPR019405">
    <property type="entry name" value="Lactonase_7-beta_prop"/>
</dbReference>
<sequence length="362" mass="38980">MTTNTQRLLVFAGSYAEAEGSGVYSYSFDEQSGQLTLLDQVDGLKNPTFLNVDVKGGRLYSIAETVSAEGAKIGEAAAYEIHPDTGKLTFLNRANTVGAPTCHIQRDPSGRFLIVVSYHGGMVGLLSITENGGVGELLDVQQHEGHGTHPERQDRPHPHSSFFSPDGKFLFVQDLGLDLIVKYELDAENGKLLRRGETKLHPGAGPRHLAFHPNGKWAFVINEVDSTVTSFAYDAESGSLTEVQTVPTLPEGFEGENTCAEITVSKDGAYLYGSNRGHDSIVVYAIDGNSGKLSLVEHVSTEGGHPRHFALTPNGKYLLCANRDANNIVTFQVNQTTGKLTFSGASVTVSKPVCVQPLSFNV</sequence>
<name>A0ABT9CAJ9_9BACL</name>
<comment type="caution">
    <text evidence="2">The sequence shown here is derived from an EMBL/GenBank/DDBJ whole genome shotgun (WGS) entry which is preliminary data.</text>
</comment>
<dbReference type="Pfam" id="PF10282">
    <property type="entry name" value="Lactonase"/>
    <property type="match status" value="1"/>
</dbReference>